<sequence>MKAICSVTLTCLALSLGGCQSLSWFNKSTDAIATAENSAEEYYRIASEAIKKGNYNHASENLNNLRTFYPAGRLAEQALLDLIYASYQQGEYEQATDYANQFITLYPTHPRVDYAQYVKGVATMQGESGLLNVFNLDKSQRDTAYYRAAFYDFLILVSRYPNSIYAPDAAQRMTYIYNELAAHEMYVADWYVKREAYLAAANRAKWVFQYYPQSSSVPHAIATMAYAYEQLGMTDTAKDYKTLLQINYPNLLGHQGQVLLPSATKQSWLNKISFGKLGKANTPQQSQTTGSHTQATKEQIISQASQLQLPSSANMTTTQSTKTNDFNNSATNHGIRFGLADERRINDDVIPANTDQDNAITTPMPSLADVAIEPIVMPTTN</sequence>
<name>A0A1T0CHB1_9GAMM</name>
<dbReference type="InterPro" id="IPR011990">
    <property type="entry name" value="TPR-like_helical_dom_sf"/>
</dbReference>
<evidence type="ECO:0000256" key="6">
    <source>
        <dbReference type="SAM" id="SignalP"/>
    </source>
</evidence>
<evidence type="ECO:0000256" key="2">
    <source>
        <dbReference type="ARBA" id="ARBA00023136"/>
    </source>
</evidence>
<feature type="chain" id="PRO_5010592745" description="Outer membrane protein assembly factor BamD" evidence="6">
    <location>
        <begin position="21"/>
        <end position="381"/>
    </location>
</feature>
<reference evidence="8 9" key="1">
    <citation type="submission" date="2017-02" db="EMBL/GenBank/DDBJ databases">
        <title>Draft genome sequence of Moraxella lincolnii CCUG 9405T type strain.</title>
        <authorList>
            <person name="Salva-Serra F."/>
            <person name="Engstrom-Jakobsson H."/>
            <person name="Thorell K."/>
            <person name="Jaen-Luchoro D."/>
            <person name="Gonzales-Siles L."/>
            <person name="Karlsson R."/>
            <person name="Yazdan S."/>
            <person name="Boulund F."/>
            <person name="Johnning A."/>
            <person name="Engstrand L."/>
            <person name="Kristiansson E."/>
            <person name="Moore E."/>
        </authorList>
    </citation>
    <scope>NUCLEOTIDE SEQUENCE [LARGE SCALE GENOMIC DNA]</scope>
    <source>
        <strain evidence="8 9">CCUG 9405</strain>
    </source>
</reference>
<feature type="compositionally biased region" description="Polar residues" evidence="5">
    <location>
        <begin position="314"/>
        <end position="331"/>
    </location>
</feature>
<evidence type="ECO:0000256" key="3">
    <source>
        <dbReference type="ARBA" id="ARBA00023237"/>
    </source>
</evidence>
<dbReference type="PANTHER" id="PTHR37423:SF2">
    <property type="entry name" value="MEMBRANE-BOUND LYTIC MUREIN TRANSGLYCOSYLASE C"/>
    <property type="match status" value="1"/>
</dbReference>
<keyword evidence="3 4" id="KW-0998">Cell outer membrane</keyword>
<dbReference type="HAMAP" id="MF_00922">
    <property type="entry name" value="OM_assembly_BamD"/>
    <property type="match status" value="1"/>
</dbReference>
<dbReference type="PANTHER" id="PTHR37423">
    <property type="entry name" value="SOLUBLE LYTIC MUREIN TRANSGLYCOSYLASE-RELATED"/>
    <property type="match status" value="1"/>
</dbReference>
<dbReference type="InterPro" id="IPR017689">
    <property type="entry name" value="BamD"/>
</dbReference>
<gene>
    <name evidence="4" type="primary">bamD</name>
    <name evidence="8" type="ORF">B0682_03705</name>
</gene>
<keyword evidence="4" id="KW-0449">Lipoprotein</keyword>
<evidence type="ECO:0000256" key="1">
    <source>
        <dbReference type="ARBA" id="ARBA00022729"/>
    </source>
</evidence>
<keyword evidence="4" id="KW-0564">Palmitate</keyword>
<dbReference type="NCBIfam" id="TIGR03302">
    <property type="entry name" value="OM_YfiO"/>
    <property type="match status" value="1"/>
</dbReference>
<feature type="compositionally biased region" description="Low complexity" evidence="5">
    <location>
        <begin position="304"/>
        <end position="313"/>
    </location>
</feature>
<evidence type="ECO:0000313" key="8">
    <source>
        <dbReference type="EMBL" id="OOS21742.1"/>
    </source>
</evidence>
<keyword evidence="1 4" id="KW-0732">Signal</keyword>
<comment type="function">
    <text evidence="4">Part of the outer membrane protein assembly complex, which is involved in assembly and insertion of beta-barrel proteins into the outer membrane.</text>
</comment>
<comment type="similarity">
    <text evidence="4">Belongs to the BamD family.</text>
</comment>
<dbReference type="Gene3D" id="1.25.40.10">
    <property type="entry name" value="Tetratricopeptide repeat domain"/>
    <property type="match status" value="1"/>
</dbReference>
<dbReference type="AlphaFoldDB" id="A0A1T0CHB1"/>
<proteinExistence type="inferred from homology"/>
<feature type="region of interest" description="Disordered" evidence="5">
    <location>
        <begin position="304"/>
        <end position="331"/>
    </location>
</feature>
<evidence type="ECO:0000313" key="9">
    <source>
        <dbReference type="Proteomes" id="UP000191094"/>
    </source>
</evidence>
<evidence type="ECO:0000256" key="5">
    <source>
        <dbReference type="SAM" id="MobiDB-lite"/>
    </source>
</evidence>
<comment type="subcellular location">
    <subcellularLocation>
        <location evidence="4">Cell outer membrane</location>
        <topology evidence="4">Lipid-anchor</topology>
    </subcellularLocation>
</comment>
<protein>
    <recommendedName>
        <fullName evidence="4">Outer membrane protein assembly factor BamD</fullName>
    </recommendedName>
</protein>
<organism evidence="8 9">
    <name type="scientific">Lwoffella lincolnii</name>
    <dbReference type="NCBI Taxonomy" id="90241"/>
    <lineage>
        <taxon>Bacteria</taxon>
        <taxon>Pseudomonadati</taxon>
        <taxon>Pseudomonadota</taxon>
        <taxon>Gammaproteobacteria</taxon>
        <taxon>Moraxellales</taxon>
        <taxon>Moraxellaceae</taxon>
        <taxon>Lwoffella</taxon>
    </lineage>
</organism>
<accession>A0A1T0CHB1</accession>
<dbReference type="InterPro" id="IPR039565">
    <property type="entry name" value="BamD-like"/>
</dbReference>
<dbReference type="GO" id="GO:0051205">
    <property type="term" value="P:protein insertion into membrane"/>
    <property type="evidence" value="ECO:0007669"/>
    <property type="project" value="UniProtKB-UniRule"/>
</dbReference>
<dbReference type="SUPFAM" id="SSF48452">
    <property type="entry name" value="TPR-like"/>
    <property type="match status" value="1"/>
</dbReference>
<feature type="domain" description="Outer membrane lipoprotein BamD-like" evidence="7">
    <location>
        <begin position="36"/>
        <end position="242"/>
    </location>
</feature>
<dbReference type="GO" id="GO:0043165">
    <property type="term" value="P:Gram-negative-bacterium-type cell outer membrane assembly"/>
    <property type="evidence" value="ECO:0007669"/>
    <property type="project" value="UniProtKB-UniRule"/>
</dbReference>
<feature type="signal peptide" evidence="6">
    <location>
        <begin position="1"/>
        <end position="20"/>
    </location>
</feature>
<evidence type="ECO:0000256" key="4">
    <source>
        <dbReference type="HAMAP-Rule" id="MF_00922"/>
    </source>
</evidence>
<comment type="caution">
    <text evidence="8">The sequence shown here is derived from an EMBL/GenBank/DDBJ whole genome shotgun (WGS) entry which is preliminary data.</text>
</comment>
<comment type="subunit">
    <text evidence="4">Part of the Bam complex.</text>
</comment>
<dbReference type="STRING" id="90241.B0682_03705"/>
<dbReference type="CDD" id="cd15830">
    <property type="entry name" value="BamD"/>
    <property type="match status" value="1"/>
</dbReference>
<dbReference type="PROSITE" id="PS51257">
    <property type="entry name" value="PROKAR_LIPOPROTEIN"/>
    <property type="match status" value="1"/>
</dbReference>
<evidence type="ECO:0000259" key="7">
    <source>
        <dbReference type="Pfam" id="PF13525"/>
    </source>
</evidence>
<dbReference type="Proteomes" id="UP000191094">
    <property type="component" value="Unassembled WGS sequence"/>
</dbReference>
<dbReference type="GO" id="GO:0009279">
    <property type="term" value="C:cell outer membrane"/>
    <property type="evidence" value="ECO:0007669"/>
    <property type="project" value="UniProtKB-SubCell"/>
</dbReference>
<dbReference type="EMBL" id="MUYT01000004">
    <property type="protein sequence ID" value="OOS21742.1"/>
    <property type="molecule type" value="Genomic_DNA"/>
</dbReference>
<dbReference type="Pfam" id="PF13525">
    <property type="entry name" value="YfiO"/>
    <property type="match status" value="1"/>
</dbReference>
<keyword evidence="9" id="KW-1185">Reference proteome</keyword>
<keyword evidence="2 4" id="KW-0472">Membrane</keyword>